<sequence>PIAMSDIFAGNTPKSIIFETFPSLTDLRLSNTERELKQRRSEEKLLLERREEKEAKGYTKVLATASAVKQNPSMPLPDFAAELTPKQIVEALNNGAFANTKKRVEVMVEDRLLKLFEEEKLINSALLKEMTTLAASRSEDSRSAEEEKRSAVDDPRGLISPTPLTTEDMEALKSIKITTTDSTEE</sequence>
<reference evidence="2" key="1">
    <citation type="submission" date="2023-10" db="EMBL/GenBank/DDBJ databases">
        <title>Genome assembly of Pristionchus species.</title>
        <authorList>
            <person name="Yoshida K."/>
            <person name="Sommer R.J."/>
        </authorList>
    </citation>
    <scope>NUCLEOTIDE SEQUENCE</scope>
    <source>
        <strain evidence="2">RS5133</strain>
    </source>
</reference>
<keyword evidence="3" id="KW-1185">Reference proteome</keyword>
<feature type="non-terminal residue" evidence="2">
    <location>
        <position position="1"/>
    </location>
</feature>
<evidence type="ECO:0000256" key="1">
    <source>
        <dbReference type="SAM" id="MobiDB-lite"/>
    </source>
</evidence>
<feature type="compositionally biased region" description="Basic and acidic residues" evidence="1">
    <location>
        <begin position="137"/>
        <end position="156"/>
    </location>
</feature>
<evidence type="ECO:0000313" key="3">
    <source>
        <dbReference type="Proteomes" id="UP001432322"/>
    </source>
</evidence>
<accession>A0AAV5VAR3</accession>
<comment type="caution">
    <text evidence="2">The sequence shown here is derived from an EMBL/GenBank/DDBJ whole genome shotgun (WGS) entry which is preliminary data.</text>
</comment>
<gene>
    <name evidence="2" type="ORF">PFISCL1PPCAC_7748</name>
</gene>
<feature type="compositionally biased region" description="Polar residues" evidence="1">
    <location>
        <begin position="176"/>
        <end position="185"/>
    </location>
</feature>
<proteinExistence type="predicted"/>
<organism evidence="2 3">
    <name type="scientific">Pristionchus fissidentatus</name>
    <dbReference type="NCBI Taxonomy" id="1538716"/>
    <lineage>
        <taxon>Eukaryota</taxon>
        <taxon>Metazoa</taxon>
        <taxon>Ecdysozoa</taxon>
        <taxon>Nematoda</taxon>
        <taxon>Chromadorea</taxon>
        <taxon>Rhabditida</taxon>
        <taxon>Rhabditina</taxon>
        <taxon>Diplogasteromorpha</taxon>
        <taxon>Diplogasteroidea</taxon>
        <taxon>Neodiplogasteridae</taxon>
        <taxon>Pristionchus</taxon>
    </lineage>
</organism>
<dbReference type="EMBL" id="BTSY01000002">
    <property type="protein sequence ID" value="GMT16451.1"/>
    <property type="molecule type" value="Genomic_DNA"/>
</dbReference>
<evidence type="ECO:0000313" key="2">
    <source>
        <dbReference type="EMBL" id="GMT16451.1"/>
    </source>
</evidence>
<feature type="region of interest" description="Disordered" evidence="1">
    <location>
        <begin position="133"/>
        <end position="185"/>
    </location>
</feature>
<protein>
    <submittedName>
        <fullName evidence="2">Uncharacterized protein</fullName>
    </submittedName>
</protein>
<dbReference type="AlphaFoldDB" id="A0AAV5VAR3"/>
<name>A0AAV5VAR3_9BILA</name>
<feature type="non-terminal residue" evidence="2">
    <location>
        <position position="185"/>
    </location>
</feature>
<dbReference type="Proteomes" id="UP001432322">
    <property type="component" value="Unassembled WGS sequence"/>
</dbReference>